<dbReference type="InterPro" id="IPR029063">
    <property type="entry name" value="SAM-dependent_MTases_sf"/>
</dbReference>
<dbReference type="Proteomes" id="UP001247620">
    <property type="component" value="Unassembled WGS sequence"/>
</dbReference>
<evidence type="ECO:0000313" key="2">
    <source>
        <dbReference type="EMBL" id="MDR6942274.1"/>
    </source>
</evidence>
<dbReference type="EMBL" id="JAVDUU010000002">
    <property type="protein sequence ID" value="MDR6942274.1"/>
    <property type="molecule type" value="Genomic_DNA"/>
</dbReference>
<name>A0ABU1TAG1_9SPHI</name>
<sequence>MYHHESYKKHEEWYNKHFPSEEAKVAVLKSINQGTINNWLQSIFFSCIDPLLKAGELSWLTIGDAYGFDANYILNAGTKNVEASDLNDDFLKIAKENNIIDRHSAQNAENLAFRDNTFDYVLCKETYHHFPRPYAALYEMIRVAKKGMVIIEPQDPIIKMPSLLAMLNIVNKFNPALMKKIWKNQISYEPVGNFIYKVSEREFIKFAAGLNLPAVAFKQINPHFYSEKTANLKASNTEKGFRKIKFRKNIADWLVKLTIIPGQVLSTIVFKELPDAELTHTLEKSGYRIVTIPKNPYL</sequence>
<evidence type="ECO:0000313" key="3">
    <source>
        <dbReference type="Proteomes" id="UP001247620"/>
    </source>
</evidence>
<feature type="domain" description="Methyltransferase type 11" evidence="1">
    <location>
        <begin position="61"/>
        <end position="147"/>
    </location>
</feature>
<evidence type="ECO:0000259" key="1">
    <source>
        <dbReference type="Pfam" id="PF08241"/>
    </source>
</evidence>
<proteinExistence type="predicted"/>
<gene>
    <name evidence="2" type="ORF">J2W55_002116</name>
</gene>
<keyword evidence="2" id="KW-0830">Ubiquinone</keyword>
<protein>
    <submittedName>
        <fullName evidence="2">Ubiquinone/menaquinone biosynthesis C-methylase UbiE</fullName>
    </submittedName>
</protein>
<dbReference type="InterPro" id="IPR013216">
    <property type="entry name" value="Methyltransf_11"/>
</dbReference>
<organism evidence="2 3">
    <name type="scientific">Mucilaginibacter pocheonensis</name>
    <dbReference type="NCBI Taxonomy" id="398050"/>
    <lineage>
        <taxon>Bacteria</taxon>
        <taxon>Pseudomonadati</taxon>
        <taxon>Bacteroidota</taxon>
        <taxon>Sphingobacteriia</taxon>
        <taxon>Sphingobacteriales</taxon>
        <taxon>Sphingobacteriaceae</taxon>
        <taxon>Mucilaginibacter</taxon>
    </lineage>
</organism>
<dbReference type="Gene3D" id="3.40.50.150">
    <property type="entry name" value="Vaccinia Virus protein VP39"/>
    <property type="match status" value="1"/>
</dbReference>
<dbReference type="SUPFAM" id="SSF53335">
    <property type="entry name" value="S-adenosyl-L-methionine-dependent methyltransferases"/>
    <property type="match status" value="1"/>
</dbReference>
<accession>A0ABU1TAG1</accession>
<reference evidence="2 3" key="1">
    <citation type="submission" date="2023-07" db="EMBL/GenBank/DDBJ databases">
        <title>Sorghum-associated microbial communities from plants grown in Nebraska, USA.</title>
        <authorList>
            <person name="Schachtman D."/>
        </authorList>
    </citation>
    <scope>NUCLEOTIDE SEQUENCE [LARGE SCALE GENOMIC DNA]</scope>
    <source>
        <strain evidence="2 3">3262</strain>
    </source>
</reference>
<dbReference type="RefSeq" id="WP_310095283.1">
    <property type="nucleotide sequence ID" value="NZ_JAVDUU010000002.1"/>
</dbReference>
<dbReference type="CDD" id="cd02440">
    <property type="entry name" value="AdoMet_MTases"/>
    <property type="match status" value="1"/>
</dbReference>
<comment type="caution">
    <text evidence="2">The sequence shown here is derived from an EMBL/GenBank/DDBJ whole genome shotgun (WGS) entry which is preliminary data.</text>
</comment>
<keyword evidence="3" id="KW-1185">Reference proteome</keyword>
<dbReference type="Pfam" id="PF08241">
    <property type="entry name" value="Methyltransf_11"/>
    <property type="match status" value="1"/>
</dbReference>